<dbReference type="PROSITE" id="PS50932">
    <property type="entry name" value="HTH_LACI_2"/>
    <property type="match status" value="1"/>
</dbReference>
<evidence type="ECO:0000256" key="1">
    <source>
        <dbReference type="ARBA" id="ARBA00023015"/>
    </source>
</evidence>
<proteinExistence type="predicted"/>
<dbReference type="CDD" id="cd01392">
    <property type="entry name" value="HTH_LacI"/>
    <property type="match status" value="1"/>
</dbReference>
<dbReference type="STRING" id="453304.ATC03_07760"/>
<organism evidence="5 6">
    <name type="scientific">Agromyces aureus</name>
    <dbReference type="NCBI Taxonomy" id="453304"/>
    <lineage>
        <taxon>Bacteria</taxon>
        <taxon>Bacillati</taxon>
        <taxon>Actinomycetota</taxon>
        <taxon>Actinomycetes</taxon>
        <taxon>Micrococcales</taxon>
        <taxon>Microbacteriaceae</taxon>
        <taxon>Agromyces</taxon>
    </lineage>
</organism>
<reference evidence="5 6" key="1">
    <citation type="journal article" date="2016" name="Int. J. Syst. Evol. Microbiol.">
        <title>Agromyces aureus sp. nov., isolated from the rhizosphere of Salix caprea L. grown in a heavy-metal-contaminated soil.</title>
        <authorList>
            <person name="Corretto E."/>
            <person name="Antonielli L."/>
            <person name="Sessitsch A."/>
            <person name="Compant S."/>
            <person name="Gorfer M."/>
            <person name="Kuffner M."/>
            <person name="Brader G."/>
        </authorList>
    </citation>
    <scope>NUCLEOTIDE SEQUENCE [LARGE SCALE GENOMIC DNA]</scope>
    <source>
        <strain evidence="5 6">AR33</strain>
    </source>
</reference>
<evidence type="ECO:0000259" key="4">
    <source>
        <dbReference type="PROSITE" id="PS50932"/>
    </source>
</evidence>
<dbReference type="SUPFAM" id="SSF47413">
    <property type="entry name" value="lambda repressor-like DNA-binding domains"/>
    <property type="match status" value="1"/>
</dbReference>
<protein>
    <recommendedName>
        <fullName evidence="4">HTH lacI-type domain-containing protein</fullName>
    </recommendedName>
</protein>
<dbReference type="InterPro" id="IPR028082">
    <property type="entry name" value="Peripla_BP_I"/>
</dbReference>
<dbReference type="PANTHER" id="PTHR30146">
    <property type="entry name" value="LACI-RELATED TRANSCRIPTIONAL REPRESSOR"/>
    <property type="match status" value="1"/>
</dbReference>
<dbReference type="SUPFAM" id="SSF53822">
    <property type="entry name" value="Periplasmic binding protein-like I"/>
    <property type="match status" value="1"/>
</dbReference>
<dbReference type="KEGG" id="agy:ATC03_07760"/>
<feature type="domain" description="HTH lacI-type" evidence="4">
    <location>
        <begin position="6"/>
        <end position="62"/>
    </location>
</feature>
<dbReference type="InterPro" id="IPR046335">
    <property type="entry name" value="LacI/GalR-like_sensor"/>
</dbReference>
<dbReference type="GO" id="GO:0000976">
    <property type="term" value="F:transcription cis-regulatory region binding"/>
    <property type="evidence" value="ECO:0007669"/>
    <property type="project" value="TreeGrafter"/>
</dbReference>
<dbReference type="Pfam" id="PF13377">
    <property type="entry name" value="Peripla_BP_3"/>
    <property type="match status" value="1"/>
</dbReference>
<evidence type="ECO:0000313" key="5">
    <source>
        <dbReference type="EMBL" id="ANJ26624.1"/>
    </source>
</evidence>
<reference evidence="6" key="2">
    <citation type="submission" date="2016-01" db="EMBL/GenBank/DDBJ databases">
        <title>Complete genome sequence of Agromyces aureus AR33T and comparison with related organisms.</title>
        <authorList>
            <person name="Corretto E."/>
            <person name="Antonielli L."/>
            <person name="Sessitsch A."/>
            <person name="Brader G."/>
        </authorList>
    </citation>
    <scope>NUCLEOTIDE SEQUENCE [LARGE SCALE GENOMIC DNA]</scope>
    <source>
        <strain evidence="6">AR33</strain>
    </source>
</reference>
<gene>
    <name evidence="5" type="ORF">ATC03_07760</name>
</gene>
<name>A0A191WEL7_9MICO</name>
<dbReference type="Pfam" id="PF00356">
    <property type="entry name" value="LacI"/>
    <property type="match status" value="1"/>
</dbReference>
<dbReference type="SMART" id="SM00354">
    <property type="entry name" value="HTH_LACI"/>
    <property type="match status" value="1"/>
</dbReference>
<sequence>MRAKRVTMKDVSVAAGVSQATVSFVLNDKPTETISPETRDRVRRAAAELGYVPNGSARALREGTSRIVILNVARLPHGGTGLAAFIDALDAELERLDHMLLVRYRVGADDIGRLTAMVSPRAVLDLDRIYDSPDAERADGGWTEGLAAHTAVQIRHLVGTGHEYIGLALPSSRVPAGLARLAALRVGYARRVLEDLRMPQPHTLTLGPSAIDDRRSLAEFVERHPQVTAIAGLDDETALRVLAAASALRLDVPGRIAVIGFDDAGQGEFATPSLTTVRIDTAAFGRRLARTTLGLPADPMAPTPAAAVVVRRDSA</sequence>
<dbReference type="EMBL" id="CP013979">
    <property type="protein sequence ID" value="ANJ26624.1"/>
    <property type="molecule type" value="Genomic_DNA"/>
</dbReference>
<dbReference type="RefSeq" id="WP_067875218.1">
    <property type="nucleotide sequence ID" value="NZ_WBIO01000002.1"/>
</dbReference>
<accession>A0A191WEL7</accession>
<evidence type="ECO:0000313" key="6">
    <source>
        <dbReference type="Proteomes" id="UP000078437"/>
    </source>
</evidence>
<dbReference type="PANTHER" id="PTHR30146:SF138">
    <property type="entry name" value="TRANSCRIPTIONAL REGULATORY PROTEIN"/>
    <property type="match status" value="1"/>
</dbReference>
<keyword evidence="3" id="KW-0804">Transcription</keyword>
<evidence type="ECO:0000256" key="3">
    <source>
        <dbReference type="ARBA" id="ARBA00023163"/>
    </source>
</evidence>
<dbReference type="GO" id="GO:0003700">
    <property type="term" value="F:DNA-binding transcription factor activity"/>
    <property type="evidence" value="ECO:0007669"/>
    <property type="project" value="TreeGrafter"/>
</dbReference>
<dbReference type="Gene3D" id="3.40.50.2300">
    <property type="match status" value="2"/>
</dbReference>
<keyword evidence="6" id="KW-1185">Reference proteome</keyword>
<dbReference type="Proteomes" id="UP000078437">
    <property type="component" value="Chromosome"/>
</dbReference>
<dbReference type="CDD" id="cd06267">
    <property type="entry name" value="PBP1_LacI_sugar_binding-like"/>
    <property type="match status" value="1"/>
</dbReference>
<evidence type="ECO:0000256" key="2">
    <source>
        <dbReference type="ARBA" id="ARBA00023125"/>
    </source>
</evidence>
<dbReference type="AlphaFoldDB" id="A0A191WEL7"/>
<dbReference type="InterPro" id="IPR000843">
    <property type="entry name" value="HTH_LacI"/>
</dbReference>
<dbReference type="Gene3D" id="1.10.260.40">
    <property type="entry name" value="lambda repressor-like DNA-binding domains"/>
    <property type="match status" value="1"/>
</dbReference>
<dbReference type="OrthoDB" id="3288692at2"/>
<keyword evidence="2" id="KW-0238">DNA-binding</keyword>
<dbReference type="InterPro" id="IPR010982">
    <property type="entry name" value="Lambda_DNA-bd_dom_sf"/>
</dbReference>
<keyword evidence="1" id="KW-0805">Transcription regulation</keyword>